<feature type="compositionally biased region" description="Basic and acidic residues" evidence="9">
    <location>
        <begin position="439"/>
        <end position="459"/>
    </location>
</feature>
<reference evidence="10 11" key="1">
    <citation type="submission" date="2019-09" db="EMBL/GenBank/DDBJ databases">
        <title>Draft genome of the ectomycorrhizal ascomycete Sphaerosporella brunnea.</title>
        <authorList>
            <consortium name="DOE Joint Genome Institute"/>
            <person name="Benucci G.M."/>
            <person name="Marozzi G."/>
            <person name="Antonielli L."/>
            <person name="Sanchez S."/>
            <person name="Marco P."/>
            <person name="Wang X."/>
            <person name="Falini L.B."/>
            <person name="Barry K."/>
            <person name="Haridas S."/>
            <person name="Lipzen A."/>
            <person name="Labutti K."/>
            <person name="Grigoriev I.V."/>
            <person name="Murat C."/>
            <person name="Martin F."/>
            <person name="Albertini E."/>
            <person name="Donnini D."/>
            <person name="Bonito G."/>
        </authorList>
    </citation>
    <scope>NUCLEOTIDE SEQUENCE [LARGE SCALE GENOMIC DNA]</scope>
    <source>
        <strain evidence="10 11">Sb_GMNB300</strain>
    </source>
</reference>
<dbReference type="Pfam" id="PF08528">
    <property type="entry name" value="Whi5"/>
    <property type="match status" value="1"/>
</dbReference>
<dbReference type="AlphaFoldDB" id="A0A5J5F2X1"/>
<dbReference type="GO" id="GO:0003712">
    <property type="term" value="F:transcription coregulator activity"/>
    <property type="evidence" value="ECO:0007669"/>
    <property type="project" value="TreeGrafter"/>
</dbReference>
<dbReference type="Proteomes" id="UP000326924">
    <property type="component" value="Unassembled WGS sequence"/>
</dbReference>
<feature type="compositionally biased region" description="Low complexity" evidence="9">
    <location>
        <begin position="101"/>
        <end position="130"/>
    </location>
</feature>
<feature type="compositionally biased region" description="Polar residues" evidence="9">
    <location>
        <begin position="131"/>
        <end position="146"/>
    </location>
</feature>
<dbReference type="InterPro" id="IPR039198">
    <property type="entry name" value="Srl3/Whi5"/>
</dbReference>
<comment type="subcellular location">
    <subcellularLocation>
        <location evidence="2">Cytoplasm</location>
    </subcellularLocation>
    <subcellularLocation>
        <location evidence="1">Nucleus</location>
    </subcellularLocation>
</comment>
<evidence type="ECO:0000256" key="2">
    <source>
        <dbReference type="ARBA" id="ARBA00004496"/>
    </source>
</evidence>
<keyword evidence="8" id="KW-0539">Nucleus</keyword>
<dbReference type="GO" id="GO:0005737">
    <property type="term" value="C:cytoplasm"/>
    <property type="evidence" value="ECO:0007669"/>
    <property type="project" value="UniProtKB-SubCell"/>
</dbReference>
<feature type="compositionally biased region" description="Acidic residues" evidence="9">
    <location>
        <begin position="421"/>
        <end position="432"/>
    </location>
</feature>
<dbReference type="PANTHER" id="PTHR28246:SF1">
    <property type="entry name" value="G1-SPECIFIC TRANSCRIPTIONAL REPRESSOR WHI5-RELATED"/>
    <property type="match status" value="1"/>
</dbReference>
<feature type="compositionally biased region" description="Polar residues" evidence="9">
    <location>
        <begin position="251"/>
        <end position="275"/>
    </location>
</feature>
<feature type="compositionally biased region" description="Polar residues" evidence="9">
    <location>
        <begin position="218"/>
        <end position="228"/>
    </location>
</feature>
<dbReference type="PANTHER" id="PTHR28246">
    <property type="entry name" value="G1-SPECIFIC TRANSCRIPTIONAL REPRESSOR WHI5-RELATED"/>
    <property type="match status" value="1"/>
</dbReference>
<name>A0A5J5F2X1_9PEZI</name>
<comment type="caution">
    <text evidence="10">The sequence shown here is derived from an EMBL/GenBank/DDBJ whole genome shotgun (WGS) entry which is preliminary data.</text>
</comment>
<feature type="region of interest" description="Disordered" evidence="9">
    <location>
        <begin position="240"/>
        <end position="330"/>
    </location>
</feature>
<evidence type="ECO:0000313" key="11">
    <source>
        <dbReference type="Proteomes" id="UP000326924"/>
    </source>
</evidence>
<evidence type="ECO:0000256" key="9">
    <source>
        <dbReference type="SAM" id="MobiDB-lite"/>
    </source>
</evidence>
<feature type="compositionally biased region" description="Low complexity" evidence="9">
    <location>
        <begin position="376"/>
        <end position="389"/>
    </location>
</feature>
<sequence>MITAAAIHARPVPTLSVQPPDAPLSIGNTHSEPIIFTVAPYAERRDTPMPSTPGSPPAVISTATTPVVPASATNPQRNPFSASPCVGASTGGTKRTASGTVKPVAANSASVPSSPGTSTTPATPGRAARSQSVLDTSPRNVSQLSSQLKTRLTYALLKVQNNWTSESLEQVEARVSQGQHPSSPRTRVKRELSIGDEAAHDHSPRHYRTNSEPFAAQQPPNHSLSTSGRTYESFWREHEHNPITKKILQAKTASQTPRSNTRYIPHTGSQSSPRSGLQPPAQIIPDRDRRSHYNPMRQPPGLYQSISNQSNASTVSIVPNTPPTINTPDTQRTMEQDAVESLMFLSSPGHSQRRLSQSQSQSQLRELAEVAVEEPSSSQTSQSDRYSFSRNATTWPRSRRAYKQPRTGLGTLRTNDSGVGFDDDLTDEEVEEPYPGTPDKGKQKDGAPIDRKIHDGIREEDGDVMVVGPAS</sequence>
<evidence type="ECO:0000313" key="10">
    <source>
        <dbReference type="EMBL" id="KAA8910524.1"/>
    </source>
</evidence>
<gene>
    <name evidence="10" type="ORF">FN846DRAFT_534128</name>
</gene>
<evidence type="ECO:0000256" key="4">
    <source>
        <dbReference type="ARBA" id="ARBA00022490"/>
    </source>
</evidence>
<dbReference type="OrthoDB" id="2359117at2759"/>
<dbReference type="InParanoid" id="A0A5J5F2X1"/>
<dbReference type="GO" id="GO:0000082">
    <property type="term" value="P:G1/S transition of mitotic cell cycle"/>
    <property type="evidence" value="ECO:0007669"/>
    <property type="project" value="InterPro"/>
</dbReference>
<evidence type="ECO:0000256" key="7">
    <source>
        <dbReference type="ARBA" id="ARBA00023163"/>
    </source>
</evidence>
<dbReference type="InterPro" id="IPR013734">
    <property type="entry name" value="TF_Nrm1/Whi5"/>
</dbReference>
<evidence type="ECO:0000256" key="6">
    <source>
        <dbReference type="ARBA" id="ARBA00023015"/>
    </source>
</evidence>
<feature type="region of interest" description="Disordered" evidence="9">
    <location>
        <begin position="370"/>
        <end position="471"/>
    </location>
</feature>
<proteinExistence type="inferred from homology"/>
<keyword evidence="7" id="KW-0804">Transcription</keyword>
<evidence type="ECO:0000256" key="1">
    <source>
        <dbReference type="ARBA" id="ARBA00004123"/>
    </source>
</evidence>
<evidence type="ECO:0000256" key="8">
    <source>
        <dbReference type="ARBA" id="ARBA00023242"/>
    </source>
</evidence>
<dbReference type="GO" id="GO:0033309">
    <property type="term" value="C:SBF transcription complex"/>
    <property type="evidence" value="ECO:0007669"/>
    <property type="project" value="TreeGrafter"/>
</dbReference>
<dbReference type="EMBL" id="VXIS01000045">
    <property type="protein sequence ID" value="KAA8910524.1"/>
    <property type="molecule type" value="Genomic_DNA"/>
</dbReference>
<feature type="region of interest" description="Disordered" evidence="9">
    <location>
        <begin position="199"/>
        <end position="228"/>
    </location>
</feature>
<evidence type="ECO:0000256" key="5">
    <source>
        <dbReference type="ARBA" id="ARBA00022491"/>
    </source>
</evidence>
<keyword evidence="5" id="KW-0678">Repressor</keyword>
<accession>A0A5J5F2X1</accession>
<comment type="similarity">
    <text evidence="3">Belongs to the WHI5/NRM1 family.</text>
</comment>
<keyword evidence="6" id="KW-0805">Transcription regulation</keyword>
<feature type="region of interest" description="Disordered" evidence="9">
    <location>
        <begin position="68"/>
        <end position="146"/>
    </location>
</feature>
<keyword evidence="11" id="KW-1185">Reference proteome</keyword>
<feature type="compositionally biased region" description="Polar residues" evidence="9">
    <location>
        <begin position="304"/>
        <end position="318"/>
    </location>
</feature>
<keyword evidence="4" id="KW-0963">Cytoplasm</keyword>
<evidence type="ECO:0000256" key="3">
    <source>
        <dbReference type="ARBA" id="ARBA00006922"/>
    </source>
</evidence>
<organism evidence="10 11">
    <name type="scientific">Sphaerosporella brunnea</name>
    <dbReference type="NCBI Taxonomy" id="1250544"/>
    <lineage>
        <taxon>Eukaryota</taxon>
        <taxon>Fungi</taxon>
        <taxon>Dikarya</taxon>
        <taxon>Ascomycota</taxon>
        <taxon>Pezizomycotina</taxon>
        <taxon>Pezizomycetes</taxon>
        <taxon>Pezizales</taxon>
        <taxon>Pyronemataceae</taxon>
        <taxon>Sphaerosporella</taxon>
    </lineage>
</organism>
<protein>
    <submittedName>
        <fullName evidence="10">Uncharacterized protein</fullName>
    </submittedName>
</protein>